<gene>
    <name evidence="6" type="ORF">CCMP2556_LOCUS27970</name>
</gene>
<dbReference type="Gene3D" id="2.60.120.330">
    <property type="entry name" value="B-lactam Antibiotic, Isopenicillin N Synthase, Chain"/>
    <property type="match status" value="1"/>
</dbReference>
<feature type="chain" id="PRO_5046064544" description="Aspartyl/asparaginy/proline hydroxylase domain-containing protein" evidence="4">
    <location>
        <begin position="16"/>
        <end position="337"/>
    </location>
</feature>
<proteinExistence type="inferred from homology"/>
<dbReference type="Pfam" id="PF05118">
    <property type="entry name" value="Asp_Arg_Hydrox"/>
    <property type="match status" value="1"/>
</dbReference>
<feature type="signal peptide" evidence="4">
    <location>
        <begin position="1"/>
        <end position="15"/>
    </location>
</feature>
<dbReference type="InterPro" id="IPR007803">
    <property type="entry name" value="Asp/Arg/Pro-Hydrxlase"/>
</dbReference>
<keyword evidence="4" id="KW-0732">Signal</keyword>
<dbReference type="SUPFAM" id="SSF51197">
    <property type="entry name" value="Clavaminate synthase-like"/>
    <property type="match status" value="1"/>
</dbReference>
<reference evidence="6 7" key="1">
    <citation type="submission" date="2024-02" db="EMBL/GenBank/DDBJ databases">
        <authorList>
            <person name="Chen Y."/>
            <person name="Shah S."/>
            <person name="Dougan E. K."/>
            <person name="Thang M."/>
            <person name="Chan C."/>
        </authorList>
    </citation>
    <scope>NUCLEOTIDE SEQUENCE [LARGE SCALE GENOMIC DNA]</scope>
</reference>
<dbReference type="InterPro" id="IPR027443">
    <property type="entry name" value="IPNS-like_sf"/>
</dbReference>
<comment type="similarity">
    <text evidence="1">Belongs to the aspartyl/asparaginyl beta-hydroxylase family.</text>
</comment>
<dbReference type="PANTHER" id="PTHR46332:SF5">
    <property type="entry name" value="ASPARTATE BETA-HYDROXYLASE DOMAIN CONTAINING 2"/>
    <property type="match status" value="1"/>
</dbReference>
<sequence>MFRMLLCLWIVAVSASDLDRSADDALIEELQSLMGQEQWWPKGGNAKLPRKTWERWKQCQQPGFPSLLRDNRTRTSVRAAHVKVMEWLVRHHRDHPRRKQLADSIGQRLVHLGLVTHPYQWAEVLNEQLSSFPVLDPHTDPIPWPGVAKALQWLETNYTLLLSAFHGAAKHHRFREHPEGLHLTGLWETAYISRERCNRKSYPEVCHLLEVIDEIWPKVDEAEAMEAVLEARFARLHPGTAVVEHTADTNQRIKIHCGIENPSNVTMFIGHAQVCWQPGRCYLVDDSYAHHISSEDSDQPRTILELKVAHPDLVWADYLDEEDGTLVPKRSGGRSEL</sequence>
<dbReference type="PANTHER" id="PTHR46332">
    <property type="entry name" value="ASPARTATE BETA-HYDROXYLASE DOMAIN-CONTAINING PROTEIN 2"/>
    <property type="match status" value="1"/>
</dbReference>
<evidence type="ECO:0000313" key="7">
    <source>
        <dbReference type="Proteomes" id="UP001642484"/>
    </source>
</evidence>
<accession>A0ABP0MYK8</accession>
<dbReference type="InterPro" id="IPR051821">
    <property type="entry name" value="Asp/Asn_beta-hydroxylase"/>
</dbReference>
<protein>
    <recommendedName>
        <fullName evidence="5">Aspartyl/asparaginy/proline hydroxylase domain-containing protein</fullName>
    </recommendedName>
</protein>
<keyword evidence="2" id="KW-0223">Dioxygenase</keyword>
<organism evidence="6 7">
    <name type="scientific">Durusdinium trenchii</name>
    <dbReference type="NCBI Taxonomy" id="1381693"/>
    <lineage>
        <taxon>Eukaryota</taxon>
        <taxon>Sar</taxon>
        <taxon>Alveolata</taxon>
        <taxon>Dinophyceae</taxon>
        <taxon>Suessiales</taxon>
        <taxon>Symbiodiniaceae</taxon>
        <taxon>Durusdinium</taxon>
    </lineage>
</organism>
<name>A0ABP0MYK8_9DINO</name>
<evidence type="ECO:0000313" key="6">
    <source>
        <dbReference type="EMBL" id="CAK9056444.1"/>
    </source>
</evidence>
<evidence type="ECO:0000256" key="4">
    <source>
        <dbReference type="SAM" id="SignalP"/>
    </source>
</evidence>
<comment type="caution">
    <text evidence="6">The sequence shown here is derived from an EMBL/GenBank/DDBJ whole genome shotgun (WGS) entry which is preliminary data.</text>
</comment>
<evidence type="ECO:0000256" key="3">
    <source>
        <dbReference type="ARBA" id="ARBA00023002"/>
    </source>
</evidence>
<keyword evidence="7" id="KW-1185">Reference proteome</keyword>
<evidence type="ECO:0000259" key="5">
    <source>
        <dbReference type="Pfam" id="PF05118"/>
    </source>
</evidence>
<evidence type="ECO:0000256" key="2">
    <source>
        <dbReference type="ARBA" id="ARBA00022964"/>
    </source>
</evidence>
<dbReference type="Proteomes" id="UP001642484">
    <property type="component" value="Unassembled WGS sequence"/>
</dbReference>
<feature type="domain" description="Aspartyl/asparaginy/proline hydroxylase" evidence="5">
    <location>
        <begin position="187"/>
        <end position="311"/>
    </location>
</feature>
<dbReference type="EMBL" id="CAXAMN010020668">
    <property type="protein sequence ID" value="CAK9056444.1"/>
    <property type="molecule type" value="Genomic_DNA"/>
</dbReference>
<keyword evidence="3" id="KW-0560">Oxidoreductase</keyword>
<evidence type="ECO:0000256" key="1">
    <source>
        <dbReference type="ARBA" id="ARBA00007730"/>
    </source>
</evidence>